<evidence type="ECO:0000313" key="4">
    <source>
        <dbReference type="Proteomes" id="UP001206128"/>
    </source>
</evidence>
<feature type="transmembrane region" description="Helical" evidence="2">
    <location>
        <begin position="34"/>
        <end position="62"/>
    </location>
</feature>
<sequence length="216" mass="21555">MRQHRVGTASRRSARAAATGRRWHDRTEELADCLLLGLLVVVAAVPVLTAPTAFAAACAVLADRRAGAGTSVAAAFRTALWNRLRTAPSAELGAGLGCALAALVLLADLTLLTTRLPGGPVLRLAVAAAVAAGGALLLGVAARAGTDGTGWRAAGLAELAGWRERPGRRLLLAAALVTAAVLVWTLPPLAAVISGPLALAATATTASATPATAGTD</sequence>
<comment type="caution">
    <text evidence="3">The sequence shown here is derived from an EMBL/GenBank/DDBJ whole genome shotgun (WGS) entry which is preliminary data.</text>
</comment>
<keyword evidence="2" id="KW-0812">Transmembrane</keyword>
<evidence type="ECO:0000313" key="3">
    <source>
        <dbReference type="EMBL" id="MCP2169378.1"/>
    </source>
</evidence>
<keyword evidence="4" id="KW-1185">Reference proteome</keyword>
<organism evidence="3 4">
    <name type="scientific">Goodfellowiella coeruleoviolacea</name>
    <dbReference type="NCBI Taxonomy" id="334858"/>
    <lineage>
        <taxon>Bacteria</taxon>
        <taxon>Bacillati</taxon>
        <taxon>Actinomycetota</taxon>
        <taxon>Actinomycetes</taxon>
        <taxon>Pseudonocardiales</taxon>
        <taxon>Pseudonocardiaceae</taxon>
        <taxon>Goodfellowiella</taxon>
    </lineage>
</organism>
<evidence type="ECO:0000256" key="2">
    <source>
        <dbReference type="SAM" id="Phobius"/>
    </source>
</evidence>
<feature type="transmembrane region" description="Helical" evidence="2">
    <location>
        <begin position="124"/>
        <end position="142"/>
    </location>
</feature>
<feature type="compositionally biased region" description="Low complexity" evidence="1">
    <location>
        <begin position="7"/>
        <end position="20"/>
    </location>
</feature>
<dbReference type="Proteomes" id="UP001206128">
    <property type="component" value="Unassembled WGS sequence"/>
</dbReference>
<gene>
    <name evidence="3" type="ORF">LX83_006263</name>
</gene>
<reference evidence="3" key="1">
    <citation type="submission" date="2022-06" db="EMBL/GenBank/DDBJ databases">
        <title>Genomic Encyclopedia of Archaeal and Bacterial Type Strains, Phase II (KMG-II): from individual species to whole genera.</title>
        <authorList>
            <person name="Goeker M."/>
        </authorList>
    </citation>
    <scope>NUCLEOTIDE SEQUENCE</scope>
    <source>
        <strain evidence="3">DSM 43935</strain>
    </source>
</reference>
<dbReference type="EMBL" id="JAMTCK010000018">
    <property type="protein sequence ID" value="MCP2169378.1"/>
    <property type="molecule type" value="Genomic_DNA"/>
</dbReference>
<evidence type="ECO:0000256" key="1">
    <source>
        <dbReference type="SAM" id="MobiDB-lite"/>
    </source>
</evidence>
<proteinExistence type="predicted"/>
<protein>
    <recommendedName>
        <fullName evidence="5">DUF624 domain-containing protein</fullName>
    </recommendedName>
</protein>
<dbReference type="RefSeq" id="WP_253778121.1">
    <property type="nucleotide sequence ID" value="NZ_JAMTCK010000018.1"/>
</dbReference>
<feature type="region of interest" description="Disordered" evidence="1">
    <location>
        <begin position="1"/>
        <end position="20"/>
    </location>
</feature>
<name>A0AAE3GNQ7_9PSEU</name>
<evidence type="ECO:0008006" key="5">
    <source>
        <dbReference type="Google" id="ProtNLM"/>
    </source>
</evidence>
<dbReference type="AlphaFoldDB" id="A0AAE3GNQ7"/>
<keyword evidence="2" id="KW-0472">Membrane</keyword>
<accession>A0AAE3GNQ7</accession>
<keyword evidence="2" id="KW-1133">Transmembrane helix</keyword>
<feature type="transmembrane region" description="Helical" evidence="2">
    <location>
        <begin position="92"/>
        <end position="112"/>
    </location>
</feature>
<feature type="transmembrane region" description="Helical" evidence="2">
    <location>
        <begin position="170"/>
        <end position="193"/>
    </location>
</feature>